<dbReference type="InterPro" id="IPR044991">
    <property type="entry name" value="TET_plant"/>
</dbReference>
<evidence type="ECO:0000256" key="3">
    <source>
        <dbReference type="ARBA" id="ARBA00022692"/>
    </source>
</evidence>
<protein>
    <recommendedName>
        <fullName evidence="9">Tetraspanin-8</fullName>
    </recommendedName>
</protein>
<evidence type="ECO:0000256" key="1">
    <source>
        <dbReference type="ARBA" id="ARBA00004141"/>
    </source>
</evidence>
<gene>
    <name evidence="7" type="ORF">HYC85_004977</name>
</gene>
<feature type="transmembrane region" description="Helical" evidence="6">
    <location>
        <begin position="6"/>
        <end position="25"/>
    </location>
</feature>
<dbReference type="InterPro" id="IPR018503">
    <property type="entry name" value="Tetraspanin_CS"/>
</dbReference>
<dbReference type="PANTHER" id="PTHR32191">
    <property type="entry name" value="TETRASPANIN-8-RELATED"/>
    <property type="match status" value="1"/>
</dbReference>
<evidence type="ECO:0000256" key="4">
    <source>
        <dbReference type="ARBA" id="ARBA00022989"/>
    </source>
</evidence>
<evidence type="ECO:0008006" key="9">
    <source>
        <dbReference type="Google" id="ProtNLM"/>
    </source>
</evidence>
<comment type="similarity">
    <text evidence="2">Belongs to the tetraspanin (TM4SF) family.</text>
</comment>
<feature type="transmembrane region" description="Helical" evidence="6">
    <location>
        <begin position="46"/>
        <end position="64"/>
    </location>
</feature>
<evidence type="ECO:0000256" key="5">
    <source>
        <dbReference type="ARBA" id="ARBA00023136"/>
    </source>
</evidence>
<dbReference type="AlphaFoldDB" id="A0A7J7HY33"/>
<reference evidence="8" key="1">
    <citation type="journal article" date="2020" name="Nat. Commun.">
        <title>Genome assembly of wild tea tree DASZ reveals pedigree and selection history of tea varieties.</title>
        <authorList>
            <person name="Zhang W."/>
            <person name="Zhang Y."/>
            <person name="Qiu H."/>
            <person name="Guo Y."/>
            <person name="Wan H."/>
            <person name="Zhang X."/>
            <person name="Scossa F."/>
            <person name="Alseekh S."/>
            <person name="Zhang Q."/>
            <person name="Wang P."/>
            <person name="Xu L."/>
            <person name="Schmidt M.H."/>
            <person name="Jia X."/>
            <person name="Li D."/>
            <person name="Zhu A."/>
            <person name="Guo F."/>
            <person name="Chen W."/>
            <person name="Ni D."/>
            <person name="Usadel B."/>
            <person name="Fernie A.R."/>
            <person name="Wen W."/>
        </authorList>
    </citation>
    <scope>NUCLEOTIDE SEQUENCE [LARGE SCALE GENOMIC DNA]</scope>
    <source>
        <strain evidence="8">cv. G240</strain>
    </source>
</reference>
<dbReference type="InterPro" id="IPR018499">
    <property type="entry name" value="Tetraspanin/Peripherin"/>
</dbReference>
<reference evidence="7 8" key="2">
    <citation type="submission" date="2020-07" db="EMBL/GenBank/DDBJ databases">
        <title>Genome assembly of wild tea tree DASZ reveals pedigree and selection history of tea varieties.</title>
        <authorList>
            <person name="Zhang W."/>
        </authorList>
    </citation>
    <scope>NUCLEOTIDE SEQUENCE [LARGE SCALE GENOMIC DNA]</scope>
    <source>
        <strain evidence="8">cv. G240</strain>
        <tissue evidence="7">Leaf</tissue>
    </source>
</reference>
<evidence type="ECO:0000256" key="6">
    <source>
        <dbReference type="SAM" id="Phobius"/>
    </source>
</evidence>
<sequence length="271" mass="30192">MVRMSNTFIAFFNLITLLISIAAIGGSIWFSTHPASICQKVIQKPLLYIGLALFVVSLFGLIGSCCRVQFVLWIYLVVMFLFIIALMCFSVFAILVTNKGIGKAVSGRGYKEYRLGDYSNWLQMYVVNGTNWDKVKSCLVDAHVCSRLGGNPHETAADFDKRNLSPTESGCCKPPSYCGLEFKNATFWIVPKTGPAVPDSDCTAWSNDQSVLCYNCKSCKAGILANIRKEWRLLAMINAGVLVFVIILYSIGCCALRNNRSSRYQRYKGYP</sequence>
<comment type="subcellular location">
    <subcellularLocation>
        <location evidence="1">Membrane</location>
        <topology evidence="1">Multi-pass membrane protein</topology>
    </subcellularLocation>
</comment>
<accession>A0A7J7HY33</accession>
<feature type="transmembrane region" description="Helical" evidence="6">
    <location>
        <begin position="70"/>
        <end position="96"/>
    </location>
</feature>
<keyword evidence="8" id="KW-1185">Reference proteome</keyword>
<dbReference type="GO" id="GO:0016020">
    <property type="term" value="C:membrane"/>
    <property type="evidence" value="ECO:0007669"/>
    <property type="project" value="UniProtKB-SubCell"/>
</dbReference>
<evidence type="ECO:0000313" key="8">
    <source>
        <dbReference type="Proteomes" id="UP000593564"/>
    </source>
</evidence>
<comment type="caution">
    <text evidence="7">The sequence shown here is derived from an EMBL/GenBank/DDBJ whole genome shotgun (WGS) entry which is preliminary data.</text>
</comment>
<evidence type="ECO:0000256" key="2">
    <source>
        <dbReference type="ARBA" id="ARBA00006840"/>
    </source>
</evidence>
<proteinExistence type="inferred from homology"/>
<dbReference type="GO" id="GO:0009734">
    <property type="term" value="P:auxin-activated signaling pathway"/>
    <property type="evidence" value="ECO:0007669"/>
    <property type="project" value="InterPro"/>
</dbReference>
<name>A0A7J7HY33_CAMSI</name>
<dbReference type="Pfam" id="PF00335">
    <property type="entry name" value="Tetraspanin"/>
    <property type="match status" value="1"/>
</dbReference>
<dbReference type="PROSITE" id="PS00421">
    <property type="entry name" value="TM4_1"/>
    <property type="match status" value="1"/>
</dbReference>
<keyword evidence="3 6" id="KW-0812">Transmembrane</keyword>
<evidence type="ECO:0000313" key="7">
    <source>
        <dbReference type="EMBL" id="KAF5957752.1"/>
    </source>
</evidence>
<feature type="transmembrane region" description="Helical" evidence="6">
    <location>
        <begin position="233"/>
        <end position="252"/>
    </location>
</feature>
<keyword evidence="4 6" id="KW-1133">Transmembrane helix</keyword>
<dbReference type="EMBL" id="JACBKZ010000002">
    <property type="protein sequence ID" value="KAF5957752.1"/>
    <property type="molecule type" value="Genomic_DNA"/>
</dbReference>
<dbReference type="Proteomes" id="UP000593564">
    <property type="component" value="Unassembled WGS sequence"/>
</dbReference>
<organism evidence="7 8">
    <name type="scientific">Camellia sinensis</name>
    <name type="common">Tea plant</name>
    <name type="synonym">Thea sinensis</name>
    <dbReference type="NCBI Taxonomy" id="4442"/>
    <lineage>
        <taxon>Eukaryota</taxon>
        <taxon>Viridiplantae</taxon>
        <taxon>Streptophyta</taxon>
        <taxon>Embryophyta</taxon>
        <taxon>Tracheophyta</taxon>
        <taxon>Spermatophyta</taxon>
        <taxon>Magnoliopsida</taxon>
        <taxon>eudicotyledons</taxon>
        <taxon>Gunneridae</taxon>
        <taxon>Pentapetalae</taxon>
        <taxon>asterids</taxon>
        <taxon>Ericales</taxon>
        <taxon>Theaceae</taxon>
        <taxon>Camellia</taxon>
    </lineage>
</organism>
<keyword evidence="5 6" id="KW-0472">Membrane</keyword>